<comment type="subunit">
    <text evidence="4">Homodimer.</text>
</comment>
<evidence type="ECO:0000256" key="7">
    <source>
        <dbReference type="ARBA" id="ARBA00022801"/>
    </source>
</evidence>
<dbReference type="InterPro" id="IPR006102">
    <property type="entry name" value="Ig-like_GH2"/>
</dbReference>
<gene>
    <name evidence="17" type="ORF">GCM10010916_20870</name>
</gene>
<dbReference type="InterPro" id="IPR041447">
    <property type="entry name" value="Mannosidase_ig"/>
</dbReference>
<dbReference type="Gene3D" id="3.20.20.80">
    <property type="entry name" value="Glycosidases"/>
    <property type="match status" value="1"/>
</dbReference>
<evidence type="ECO:0000256" key="9">
    <source>
        <dbReference type="ARBA" id="ARBA00023295"/>
    </source>
</evidence>
<dbReference type="EMBL" id="BMGR01000006">
    <property type="protein sequence ID" value="GGG03594.1"/>
    <property type="molecule type" value="Genomic_DNA"/>
</dbReference>
<evidence type="ECO:0000256" key="8">
    <source>
        <dbReference type="ARBA" id="ARBA00023180"/>
    </source>
</evidence>
<dbReference type="SUPFAM" id="SSF49785">
    <property type="entry name" value="Galactose-binding domain-like"/>
    <property type="match status" value="1"/>
</dbReference>
<feature type="domain" description="Glycoside hydrolase family 2 immunoglobulin-like beta-sandwich" evidence="13">
    <location>
        <begin position="188"/>
        <end position="297"/>
    </location>
</feature>
<comment type="pathway">
    <text evidence="3">Glycan metabolism; N-glycan degradation.</text>
</comment>
<dbReference type="Pfam" id="PF22666">
    <property type="entry name" value="Glyco_hydro_2_N2"/>
    <property type="match status" value="1"/>
</dbReference>
<evidence type="ECO:0000256" key="3">
    <source>
        <dbReference type="ARBA" id="ARBA00004740"/>
    </source>
</evidence>
<dbReference type="InterPro" id="IPR036156">
    <property type="entry name" value="Beta-gal/glucu_dom_sf"/>
</dbReference>
<protein>
    <recommendedName>
        <fullName evidence="11">Beta-mannosidase B</fullName>
        <ecNumber evidence="5">3.2.1.25</ecNumber>
    </recommendedName>
    <alternativeName>
        <fullName evidence="12">Mannanase B</fullName>
    </alternativeName>
</protein>
<evidence type="ECO:0000256" key="5">
    <source>
        <dbReference type="ARBA" id="ARBA00012754"/>
    </source>
</evidence>
<evidence type="ECO:0000256" key="10">
    <source>
        <dbReference type="ARBA" id="ARBA00038429"/>
    </source>
</evidence>
<dbReference type="InterPro" id="IPR017853">
    <property type="entry name" value="GH"/>
</dbReference>
<sequence>MITIDLNGRWQMKRTQDTEWMEAVVPGSVYADLLRSGRMEDPFYRDNEDAALALMDDDYEYTRTFELTSEALAGDQLLLRCEGLDTLARIILNGQTLASTDNMHRTYEFDIKGRVVEGENELRIVFSSPNRFVAERHAANPLYGVSDALPGFPHLRKVHSMFGWDWGPKLPDAGIWRNISIVSHTAARLHDVYIAQEHRNGSVKLSVDVSALVWTEEQAEAELIVKGTDGSRVVYTGKAVLNKDRLDRAAVQFQVEIADPELWWPNGYGEQPLYTVEVRIVQEGSLLEGKQYTIGLRTLRVNREPDQWGESFAFEVNGVEIFAQGANYIPEDNVLTRVSIEQTERLLLDCIEANFNCIRIWGGGFYPSNEFYALCDKYGLIVWQDFLFACAVYEMTDAFTENIRQEAIDNVKRLRHHASLALWCGNNEMEWGWEEWDFFEKIPRLRADYIKQFEVVLSDVVKKYDPQRFYWPSSPSSGGSFDKPNSENYGDVHYWDVWHGLKPFTDYRNFYFRFCSEFGFQSFPDMKTIESFTLPQDRNIFSYVMEKHQKNGAANGKILYYLSENFKYPKDFESMVYASQLLQAEAIKYGVEHWRRNRGRCMGSIYWQLNDCWPVASWSSIDYYGRWKALHYFAKRFYAPVLLSACEEGTGVTLHVTNETMSLVSGTIHWKLRDHRSGIVKEGSAEITVDALQAKQGIALDFREELSTGLAMRQSYLEFMFVADGREVSGGTVLFTKAKHFDFLDPQIAVEVSETKDGFVIGLRAEAFAKYVGLQLAEADGRFDDNFFDLSGSASREVVLDKSSLSEALTLEQLKQQLRVTSLYDLA</sequence>
<dbReference type="Pfam" id="PF17786">
    <property type="entry name" value="Mannosidase_ig"/>
    <property type="match status" value="1"/>
</dbReference>
<dbReference type="InterPro" id="IPR008979">
    <property type="entry name" value="Galactose-bd-like_sf"/>
</dbReference>
<evidence type="ECO:0000313" key="18">
    <source>
        <dbReference type="Proteomes" id="UP000644756"/>
    </source>
</evidence>
<dbReference type="SUPFAM" id="SSF49303">
    <property type="entry name" value="beta-Galactosidase/glucuronidase domain"/>
    <property type="match status" value="2"/>
</dbReference>
<reference evidence="17" key="2">
    <citation type="submission" date="2020-09" db="EMBL/GenBank/DDBJ databases">
        <authorList>
            <person name="Sun Q."/>
            <person name="Zhou Y."/>
        </authorList>
    </citation>
    <scope>NUCLEOTIDE SEQUENCE</scope>
    <source>
        <strain evidence="17">CGMCC 1.12987</strain>
    </source>
</reference>
<feature type="domain" description="Mannosidase Ig/CBM-like" evidence="15">
    <location>
        <begin position="652"/>
        <end position="740"/>
    </location>
</feature>
<comment type="caution">
    <text evidence="17">The sequence shown here is derived from an EMBL/GenBank/DDBJ whole genome shotgun (WGS) entry which is preliminary data.</text>
</comment>
<evidence type="ECO:0000259" key="16">
    <source>
        <dbReference type="Pfam" id="PF22666"/>
    </source>
</evidence>
<dbReference type="GO" id="GO:0004567">
    <property type="term" value="F:beta-mannosidase activity"/>
    <property type="evidence" value="ECO:0007669"/>
    <property type="project" value="UniProtKB-EC"/>
</dbReference>
<keyword evidence="9" id="KW-0326">Glycosidase</keyword>
<dbReference type="Proteomes" id="UP000644756">
    <property type="component" value="Unassembled WGS sequence"/>
</dbReference>
<feature type="domain" description="Beta-mannosidase-like galactose-binding" evidence="16">
    <location>
        <begin position="10"/>
        <end position="177"/>
    </location>
</feature>
<keyword evidence="8" id="KW-0325">Glycoprotein</keyword>
<dbReference type="GO" id="GO:0005576">
    <property type="term" value="C:extracellular region"/>
    <property type="evidence" value="ECO:0007669"/>
    <property type="project" value="UniProtKB-SubCell"/>
</dbReference>
<feature type="domain" description="Beta-mannosidase Ig-fold" evidence="14">
    <location>
        <begin position="744"/>
        <end position="825"/>
    </location>
</feature>
<evidence type="ECO:0000259" key="14">
    <source>
        <dbReference type="Pfam" id="PF17753"/>
    </source>
</evidence>
<dbReference type="PANTHER" id="PTHR43730:SF1">
    <property type="entry name" value="BETA-MANNOSIDASE"/>
    <property type="match status" value="1"/>
</dbReference>
<evidence type="ECO:0000259" key="15">
    <source>
        <dbReference type="Pfam" id="PF17786"/>
    </source>
</evidence>
<proteinExistence type="inferred from homology"/>
<dbReference type="Gene3D" id="2.60.120.260">
    <property type="entry name" value="Galactose-binding domain-like"/>
    <property type="match status" value="1"/>
</dbReference>
<dbReference type="InterPro" id="IPR054593">
    <property type="entry name" value="Beta-mannosidase-like_N2"/>
</dbReference>
<dbReference type="InterPro" id="IPR041625">
    <property type="entry name" value="Beta-mannosidase_Ig"/>
</dbReference>
<dbReference type="GO" id="GO:0006516">
    <property type="term" value="P:glycoprotein catabolic process"/>
    <property type="evidence" value="ECO:0007669"/>
    <property type="project" value="TreeGrafter"/>
</dbReference>
<dbReference type="FunFam" id="3.20.20.80:FF:000050">
    <property type="entry name" value="Beta-mannosidase B"/>
    <property type="match status" value="1"/>
</dbReference>
<dbReference type="PANTHER" id="PTHR43730">
    <property type="entry name" value="BETA-MANNOSIDASE"/>
    <property type="match status" value="1"/>
</dbReference>
<dbReference type="Gene3D" id="2.60.40.10">
    <property type="entry name" value="Immunoglobulins"/>
    <property type="match status" value="2"/>
</dbReference>
<keyword evidence="18" id="KW-1185">Reference proteome</keyword>
<evidence type="ECO:0000256" key="6">
    <source>
        <dbReference type="ARBA" id="ARBA00022525"/>
    </source>
</evidence>
<keyword evidence="7" id="KW-0378">Hydrolase</keyword>
<dbReference type="Pfam" id="PF00703">
    <property type="entry name" value="Glyco_hydro_2"/>
    <property type="match status" value="1"/>
</dbReference>
<dbReference type="AlphaFoldDB" id="A0A917FS84"/>
<dbReference type="InterPro" id="IPR013783">
    <property type="entry name" value="Ig-like_fold"/>
</dbReference>
<evidence type="ECO:0000259" key="13">
    <source>
        <dbReference type="Pfam" id="PF00703"/>
    </source>
</evidence>
<dbReference type="SUPFAM" id="SSF51445">
    <property type="entry name" value="(Trans)glycosidases"/>
    <property type="match status" value="1"/>
</dbReference>
<accession>A0A917FS84</accession>
<comment type="catalytic activity">
    <reaction evidence="1">
        <text>Hydrolysis of terminal, non-reducing beta-D-mannose residues in beta-D-mannosides.</text>
        <dbReference type="EC" id="3.2.1.25"/>
    </reaction>
</comment>
<reference evidence="17" key="1">
    <citation type="journal article" date="2014" name="Int. J. Syst. Evol. Microbiol.">
        <title>Complete genome sequence of Corynebacterium casei LMG S-19264T (=DSM 44701T), isolated from a smear-ripened cheese.</title>
        <authorList>
            <consortium name="US DOE Joint Genome Institute (JGI-PGF)"/>
            <person name="Walter F."/>
            <person name="Albersmeier A."/>
            <person name="Kalinowski J."/>
            <person name="Ruckert C."/>
        </authorList>
    </citation>
    <scope>NUCLEOTIDE SEQUENCE</scope>
    <source>
        <strain evidence="17">CGMCC 1.12987</strain>
    </source>
</reference>
<evidence type="ECO:0000256" key="11">
    <source>
        <dbReference type="ARBA" id="ARBA00041069"/>
    </source>
</evidence>
<name>A0A917FS84_9BACL</name>
<dbReference type="InterPro" id="IPR050887">
    <property type="entry name" value="Beta-mannosidase_GH2"/>
</dbReference>
<organism evidence="17 18">
    <name type="scientific">Paenibacillus abyssi</name>
    <dbReference type="NCBI Taxonomy" id="1340531"/>
    <lineage>
        <taxon>Bacteria</taxon>
        <taxon>Bacillati</taxon>
        <taxon>Bacillota</taxon>
        <taxon>Bacilli</taxon>
        <taxon>Bacillales</taxon>
        <taxon>Paenibacillaceae</taxon>
        <taxon>Paenibacillus</taxon>
    </lineage>
</organism>
<evidence type="ECO:0000256" key="1">
    <source>
        <dbReference type="ARBA" id="ARBA00000829"/>
    </source>
</evidence>
<comment type="similarity">
    <text evidence="10">Belongs to the glycosyl hydrolase 2 family. Beta-mannosidase B subfamily.</text>
</comment>
<comment type="subcellular location">
    <subcellularLocation>
        <location evidence="2">Secreted</location>
    </subcellularLocation>
</comment>
<evidence type="ECO:0000256" key="2">
    <source>
        <dbReference type="ARBA" id="ARBA00004613"/>
    </source>
</evidence>
<keyword evidence="6" id="KW-0964">Secreted</keyword>
<dbReference type="Pfam" id="PF17753">
    <property type="entry name" value="Ig_mannosidase"/>
    <property type="match status" value="1"/>
</dbReference>
<dbReference type="GO" id="GO:0005975">
    <property type="term" value="P:carbohydrate metabolic process"/>
    <property type="evidence" value="ECO:0007669"/>
    <property type="project" value="InterPro"/>
</dbReference>
<dbReference type="EC" id="3.2.1.25" evidence="5"/>
<dbReference type="RefSeq" id="WP_188531012.1">
    <property type="nucleotide sequence ID" value="NZ_BMGR01000006.1"/>
</dbReference>
<evidence type="ECO:0000313" key="17">
    <source>
        <dbReference type="EMBL" id="GGG03594.1"/>
    </source>
</evidence>
<evidence type="ECO:0000256" key="12">
    <source>
        <dbReference type="ARBA" id="ARBA00041614"/>
    </source>
</evidence>
<evidence type="ECO:0000256" key="4">
    <source>
        <dbReference type="ARBA" id="ARBA00011738"/>
    </source>
</evidence>